<keyword evidence="5" id="KW-0560">Oxidoreductase</keyword>
<evidence type="ECO:0000256" key="2">
    <source>
        <dbReference type="ARBA" id="ARBA00010944"/>
    </source>
</evidence>
<dbReference type="PANTHER" id="PTHR10491:SF4">
    <property type="entry name" value="METHIONINE ADENOSYLTRANSFERASE 2 SUBUNIT BETA"/>
    <property type="match status" value="1"/>
</dbReference>
<dbReference type="InterPro" id="IPR014710">
    <property type="entry name" value="RmlC-like_jellyroll"/>
</dbReference>
<dbReference type="EC" id="1.1.1.133" evidence="5"/>
<comment type="similarity">
    <text evidence="2 5">Belongs to the dTDP-4-dehydrorhamnose reductase family.</text>
</comment>
<evidence type="ECO:0000259" key="6">
    <source>
        <dbReference type="Pfam" id="PF04321"/>
    </source>
</evidence>
<evidence type="ECO:0000313" key="8">
    <source>
        <dbReference type="Proteomes" id="UP000216825"/>
    </source>
</evidence>
<dbReference type="Gene3D" id="3.40.50.720">
    <property type="entry name" value="NAD(P)-binding Rossmann-like Domain"/>
    <property type="match status" value="1"/>
</dbReference>
<dbReference type="CDD" id="cd05254">
    <property type="entry name" value="dTDP_HR_like_SDR_e"/>
    <property type="match status" value="1"/>
</dbReference>
<dbReference type="SUPFAM" id="SSF51182">
    <property type="entry name" value="RmlC-like cupins"/>
    <property type="match status" value="1"/>
</dbReference>
<dbReference type="InterPro" id="IPR005913">
    <property type="entry name" value="dTDP_dehydrorham_reduct"/>
</dbReference>
<feature type="active site" description="Proton acceptor" evidence="3">
    <location>
        <position position="68"/>
    </location>
</feature>
<dbReference type="GO" id="GO:0008831">
    <property type="term" value="F:dTDP-4-dehydrorhamnose reductase activity"/>
    <property type="evidence" value="ECO:0007669"/>
    <property type="project" value="UniProtKB-EC"/>
</dbReference>
<dbReference type="GO" id="GO:0008830">
    <property type="term" value="F:dTDP-4-dehydrorhamnose 3,5-epimerase activity"/>
    <property type="evidence" value="ECO:0007669"/>
    <property type="project" value="InterPro"/>
</dbReference>
<dbReference type="Gene3D" id="3.90.25.10">
    <property type="entry name" value="UDP-galactose 4-epimerase, domain 1"/>
    <property type="match status" value="1"/>
</dbReference>
<dbReference type="EMBL" id="CP059343">
    <property type="protein sequence ID" value="QMS56676.1"/>
    <property type="molecule type" value="Genomic_DNA"/>
</dbReference>
<dbReference type="Gene3D" id="2.60.120.10">
    <property type="entry name" value="Jelly Rolls"/>
    <property type="match status" value="1"/>
</dbReference>
<evidence type="ECO:0000256" key="4">
    <source>
        <dbReference type="PIRSR" id="PIRSR600888-3"/>
    </source>
</evidence>
<reference evidence="8" key="1">
    <citation type="submission" date="2017-08" db="EMBL/GenBank/DDBJ databases">
        <title>Draft Genome Sequence of Kocuria varians 80.</title>
        <authorList>
            <person name="Minaev M."/>
            <person name="Kurbakov K.A."/>
            <person name="Solodovnikova G.I."/>
            <person name="Kuznetsova O.A."/>
            <person name="Lisitsyn A.B."/>
        </authorList>
    </citation>
    <scope>NUCLEOTIDE SEQUENCE [LARGE SCALE GENOMIC DNA]</scope>
    <source>
        <strain evidence="8">80</strain>
    </source>
</reference>
<dbReference type="RefSeq" id="WP_094393602.1">
    <property type="nucleotide sequence ID" value="NZ_CP059343.1"/>
</dbReference>
<dbReference type="Proteomes" id="UP000216825">
    <property type="component" value="Chromosome"/>
</dbReference>
<protein>
    <recommendedName>
        <fullName evidence="5">dTDP-4-dehydrorhamnose reductase</fullName>
        <ecNumber evidence="5">1.1.1.133</ecNumber>
    </recommendedName>
</protein>
<organism evidence="7 8">
    <name type="scientific">Kocuria varians</name>
    <name type="common">Micrococcus varians</name>
    <dbReference type="NCBI Taxonomy" id="1272"/>
    <lineage>
        <taxon>Bacteria</taxon>
        <taxon>Bacillati</taxon>
        <taxon>Actinomycetota</taxon>
        <taxon>Actinomycetes</taxon>
        <taxon>Micrococcales</taxon>
        <taxon>Micrococcaceae</taxon>
        <taxon>Kocuria</taxon>
    </lineage>
</organism>
<comment type="similarity">
    <text evidence="1">Belongs to the dTDP-4-dehydrorhamnose 3,5-epimerase family.</text>
</comment>
<sequence length="479" mass="50873">MTAQEITVHESGIDGLLFVDLPVHGDNRGWFKENWQRAKAVAAGLPDASFVQQNISFNGTRGTTRGIHAEPWDKYVSVATGRIFGAWVDLREGPGFGTVLTREITPATAVFVPRGVGNAFQTLEDATAYAYLVTDHWRADAGDEYSFVNLGDPHLGIEWPVPLADAELSAKDRAHPPLDDVAPLPPAPVLVLGARGQVGLALTALLTETGVPFTAWTRDELDLADPASWPDEVRSGGGLRRYRAVVNAAAFTAVDAAETDEGREEAWAVNASGVAALAAACSRARVTLVHLSTDYVLDGALPLGSSYEPDSPVAPVSVYGQSKAAGEMAVRTCSRHYVVRTSWVIGEGKNFVATMARLAEQGVDPTVVDDQHGRLTGAADLAAGILHLLDTRAPYGTYHLTGSGEPCTWADVARWVFEDLGHDPDRVTPVSTAEYTAGRAPGAPRPTNSVLDISAVLNAGFTPQDSRAVARQGAMAFGD</sequence>
<dbReference type="Pfam" id="PF00908">
    <property type="entry name" value="dTDP_sugar_isom"/>
    <property type="match status" value="1"/>
</dbReference>
<proteinExistence type="inferred from homology"/>
<dbReference type="PANTHER" id="PTHR10491">
    <property type="entry name" value="DTDP-4-DEHYDRORHAMNOSE REDUCTASE"/>
    <property type="match status" value="1"/>
</dbReference>
<keyword evidence="5" id="KW-0521">NADP</keyword>
<comment type="pathway">
    <text evidence="5">Carbohydrate biosynthesis; dTDP-L-rhamnose biosynthesis.</text>
</comment>
<dbReference type="InterPro" id="IPR011051">
    <property type="entry name" value="RmlC_Cupin_sf"/>
</dbReference>
<evidence type="ECO:0000256" key="3">
    <source>
        <dbReference type="PIRSR" id="PIRSR600888-1"/>
    </source>
</evidence>
<feature type="active site" description="Proton donor" evidence="3">
    <location>
        <position position="131"/>
    </location>
</feature>
<keyword evidence="8" id="KW-1185">Reference proteome</keyword>
<dbReference type="AlphaFoldDB" id="A0A7D7PZ30"/>
<evidence type="ECO:0000313" key="7">
    <source>
        <dbReference type="EMBL" id="QMS56676.1"/>
    </source>
</evidence>
<evidence type="ECO:0000256" key="1">
    <source>
        <dbReference type="ARBA" id="ARBA00010154"/>
    </source>
</evidence>
<dbReference type="GO" id="GO:0019305">
    <property type="term" value="P:dTDP-rhamnose biosynthetic process"/>
    <property type="evidence" value="ECO:0007669"/>
    <property type="project" value="UniProtKB-UniPathway"/>
</dbReference>
<dbReference type="UniPathway" id="UPA00124"/>
<gene>
    <name evidence="7" type="primary">rfbC</name>
    <name evidence="7" type="ORF">CIB50_0001390</name>
</gene>
<accession>A0A7D7PZ30</accession>
<evidence type="ECO:0000256" key="5">
    <source>
        <dbReference type="RuleBase" id="RU364082"/>
    </source>
</evidence>
<dbReference type="SUPFAM" id="SSF51735">
    <property type="entry name" value="NAD(P)-binding Rossmann-fold domains"/>
    <property type="match status" value="1"/>
</dbReference>
<dbReference type="InterPro" id="IPR029903">
    <property type="entry name" value="RmlD-like-bd"/>
</dbReference>
<dbReference type="Pfam" id="PF04321">
    <property type="entry name" value="RmlD_sub_bind"/>
    <property type="match status" value="1"/>
</dbReference>
<reference evidence="7 8" key="2">
    <citation type="submission" date="2020-07" db="EMBL/GenBank/DDBJ databases">
        <title>Genome of starter culture bacteria Kocuria salsicia reveals its technological properties and safety for usage in meat industry.</title>
        <authorList>
            <person name="Michael M."/>
            <person name="Konstantin K."/>
            <person name="Evgenii K."/>
            <person name="Galina S."/>
            <person name="Oksana K."/>
            <person name="Andrei L."/>
        </authorList>
    </citation>
    <scope>NUCLEOTIDE SEQUENCE [LARGE SCALE GENOMIC DNA]</scope>
    <source>
        <strain evidence="7 8">80</strain>
    </source>
</reference>
<name>A0A7D7PZ30_KOCVA</name>
<dbReference type="KEGG" id="kvr:CIB50_0001390"/>
<dbReference type="InterPro" id="IPR036291">
    <property type="entry name" value="NAD(P)-bd_dom_sf"/>
</dbReference>
<keyword evidence="7" id="KW-0413">Isomerase</keyword>
<feature type="domain" description="RmlD-like substrate binding" evidence="6">
    <location>
        <begin position="189"/>
        <end position="462"/>
    </location>
</feature>
<comment type="function">
    <text evidence="5">Catalyzes the reduction of dTDP-6-deoxy-L-lyxo-4-hexulose to yield dTDP-L-rhamnose.</text>
</comment>
<feature type="site" description="Participates in a stacking interaction with the thymidine ring of dTDP-4-oxo-6-deoxyglucose" evidence="4">
    <location>
        <position position="137"/>
    </location>
</feature>
<dbReference type="InterPro" id="IPR000888">
    <property type="entry name" value="RmlC-like"/>
</dbReference>